<keyword evidence="2" id="KW-1185">Reference proteome</keyword>
<gene>
    <name evidence="1" type="ORF">HBE96_16620</name>
</gene>
<protein>
    <submittedName>
        <fullName evidence="1">Uncharacterized protein</fullName>
    </submittedName>
</protein>
<dbReference type="EMBL" id="JABBNI010000036">
    <property type="protein sequence ID" value="NMM64251.1"/>
    <property type="molecule type" value="Genomic_DNA"/>
</dbReference>
<evidence type="ECO:0000313" key="2">
    <source>
        <dbReference type="Proteomes" id="UP000537131"/>
    </source>
</evidence>
<dbReference type="RefSeq" id="WP_169298846.1">
    <property type="nucleotide sequence ID" value="NZ_JABBNI010000036.1"/>
</dbReference>
<sequence>MDITKMPPDTIITEEMLDPQQGERFMVIEHDGKCNKVIRKSTEIEIEAYRAYQKIKHKDKILVRAMVNYSDLPKQLGYDMEHILDYEVIEVIKKGN</sequence>
<proteinExistence type="predicted"/>
<dbReference type="AlphaFoldDB" id="A0A7Y0EIY6"/>
<accession>A0A7Y0EIY6</accession>
<dbReference type="Proteomes" id="UP000537131">
    <property type="component" value="Unassembled WGS sequence"/>
</dbReference>
<organism evidence="1 2">
    <name type="scientific">Clostridium muellerianum</name>
    <dbReference type="NCBI Taxonomy" id="2716538"/>
    <lineage>
        <taxon>Bacteria</taxon>
        <taxon>Bacillati</taxon>
        <taxon>Bacillota</taxon>
        <taxon>Clostridia</taxon>
        <taxon>Eubacteriales</taxon>
        <taxon>Clostridiaceae</taxon>
        <taxon>Clostridium</taxon>
    </lineage>
</organism>
<evidence type="ECO:0000313" key="1">
    <source>
        <dbReference type="EMBL" id="NMM64251.1"/>
    </source>
</evidence>
<name>A0A7Y0EIY6_9CLOT</name>
<reference evidence="1 2" key="1">
    <citation type="submission" date="2020-06" db="EMBL/GenBank/DDBJ databases">
        <title>Complete Genome Sequence of Clostridium muelleri sp. nov. P21T, an Acid-Alcohol Producing Acetogen Isolated from Old Hay.</title>
        <authorList>
            <person name="Duncan K.E."/>
            <person name="Tanner R.S."/>
        </authorList>
    </citation>
    <scope>NUCLEOTIDE SEQUENCE [LARGE SCALE GENOMIC DNA]</scope>
    <source>
        <strain evidence="1 2">P21</strain>
    </source>
</reference>
<comment type="caution">
    <text evidence="1">The sequence shown here is derived from an EMBL/GenBank/DDBJ whole genome shotgun (WGS) entry which is preliminary data.</text>
</comment>